<feature type="compositionally biased region" description="Polar residues" evidence="1">
    <location>
        <begin position="10"/>
        <end position="20"/>
    </location>
</feature>
<gene>
    <name evidence="2" type="ORF">NP233_g1594</name>
</gene>
<evidence type="ECO:0000313" key="2">
    <source>
        <dbReference type="EMBL" id="KAJ3574676.1"/>
    </source>
</evidence>
<feature type="region of interest" description="Disordered" evidence="1">
    <location>
        <begin position="1"/>
        <end position="20"/>
    </location>
</feature>
<evidence type="ECO:0000256" key="1">
    <source>
        <dbReference type="SAM" id="MobiDB-lite"/>
    </source>
</evidence>
<dbReference type="EMBL" id="JANIEX010000060">
    <property type="protein sequence ID" value="KAJ3574676.1"/>
    <property type="molecule type" value="Genomic_DNA"/>
</dbReference>
<organism evidence="2 3">
    <name type="scientific">Leucocoprinus birnbaumii</name>
    <dbReference type="NCBI Taxonomy" id="56174"/>
    <lineage>
        <taxon>Eukaryota</taxon>
        <taxon>Fungi</taxon>
        <taxon>Dikarya</taxon>
        <taxon>Basidiomycota</taxon>
        <taxon>Agaricomycotina</taxon>
        <taxon>Agaricomycetes</taxon>
        <taxon>Agaricomycetidae</taxon>
        <taxon>Agaricales</taxon>
        <taxon>Agaricineae</taxon>
        <taxon>Agaricaceae</taxon>
        <taxon>Leucocoprinus</taxon>
    </lineage>
</organism>
<protein>
    <submittedName>
        <fullName evidence="2">Uncharacterized protein</fullName>
    </submittedName>
</protein>
<reference evidence="2" key="1">
    <citation type="submission" date="2022-07" db="EMBL/GenBank/DDBJ databases">
        <title>Genome Sequence of Leucocoprinus birnbaumii.</title>
        <authorList>
            <person name="Buettner E."/>
        </authorList>
    </citation>
    <scope>NUCLEOTIDE SEQUENCE</scope>
    <source>
        <strain evidence="2">VT141</strain>
    </source>
</reference>
<comment type="caution">
    <text evidence="2">The sequence shown here is derived from an EMBL/GenBank/DDBJ whole genome shotgun (WGS) entry which is preliminary data.</text>
</comment>
<dbReference type="AlphaFoldDB" id="A0AAD5W0M1"/>
<sequence length="89" mass="9783">MLERPPPTTSPDNIKGNASNATRELLCNPAAFFQGRYERNVPPFGNDILTKAIVTEASIVSKREDELKKEAIVVIELEVTEGESSIILV</sequence>
<proteinExistence type="predicted"/>
<accession>A0AAD5W0M1</accession>
<evidence type="ECO:0000313" key="3">
    <source>
        <dbReference type="Proteomes" id="UP001213000"/>
    </source>
</evidence>
<keyword evidence="3" id="KW-1185">Reference proteome</keyword>
<name>A0AAD5W0M1_9AGAR</name>
<dbReference type="Proteomes" id="UP001213000">
    <property type="component" value="Unassembled WGS sequence"/>
</dbReference>